<proteinExistence type="predicted"/>
<dbReference type="OrthoDB" id="714804at2759"/>
<name>A0A6G1E5W8_9ORYZ</name>
<dbReference type="Proteomes" id="UP000479710">
    <property type="component" value="Unassembled WGS sequence"/>
</dbReference>
<sequence>MSSLGIIDEHDGIDQHAQDEYAQLFGQQLSSSHLQALVALLGWVPPEEFFHGGVIVAFA</sequence>
<dbReference type="EMBL" id="SPHZ02000005">
    <property type="protein sequence ID" value="KAF0920178.1"/>
    <property type="molecule type" value="Genomic_DNA"/>
</dbReference>
<protein>
    <submittedName>
        <fullName evidence="1">Uncharacterized protein</fullName>
    </submittedName>
</protein>
<keyword evidence="2" id="KW-1185">Reference proteome</keyword>
<organism evidence="1 2">
    <name type="scientific">Oryza meyeriana var. granulata</name>
    <dbReference type="NCBI Taxonomy" id="110450"/>
    <lineage>
        <taxon>Eukaryota</taxon>
        <taxon>Viridiplantae</taxon>
        <taxon>Streptophyta</taxon>
        <taxon>Embryophyta</taxon>
        <taxon>Tracheophyta</taxon>
        <taxon>Spermatophyta</taxon>
        <taxon>Magnoliopsida</taxon>
        <taxon>Liliopsida</taxon>
        <taxon>Poales</taxon>
        <taxon>Poaceae</taxon>
        <taxon>BOP clade</taxon>
        <taxon>Oryzoideae</taxon>
        <taxon>Oryzeae</taxon>
        <taxon>Oryzinae</taxon>
        <taxon>Oryza</taxon>
        <taxon>Oryza meyeriana</taxon>
    </lineage>
</organism>
<gene>
    <name evidence="1" type="ORF">E2562_033676</name>
</gene>
<dbReference type="AlphaFoldDB" id="A0A6G1E5W8"/>
<evidence type="ECO:0000313" key="2">
    <source>
        <dbReference type="Proteomes" id="UP000479710"/>
    </source>
</evidence>
<accession>A0A6G1E5W8</accession>
<evidence type="ECO:0000313" key="1">
    <source>
        <dbReference type="EMBL" id="KAF0920178.1"/>
    </source>
</evidence>
<comment type="caution">
    <text evidence="1">The sequence shown here is derived from an EMBL/GenBank/DDBJ whole genome shotgun (WGS) entry which is preliminary data.</text>
</comment>
<reference evidence="1 2" key="1">
    <citation type="submission" date="2019-11" db="EMBL/GenBank/DDBJ databases">
        <title>Whole genome sequence of Oryza granulata.</title>
        <authorList>
            <person name="Li W."/>
        </authorList>
    </citation>
    <scope>NUCLEOTIDE SEQUENCE [LARGE SCALE GENOMIC DNA]</scope>
    <source>
        <strain evidence="2">cv. Menghai</strain>
        <tissue evidence="1">Leaf</tissue>
    </source>
</reference>